<dbReference type="EMBL" id="JYDS01000011">
    <property type="protein sequence ID" value="KRZ33205.1"/>
    <property type="molecule type" value="Genomic_DNA"/>
</dbReference>
<dbReference type="Proteomes" id="UP000054632">
    <property type="component" value="Unassembled WGS sequence"/>
</dbReference>
<keyword evidence="6" id="KW-1185">Reference proteome</keyword>
<dbReference type="EMBL" id="JYDV01000034">
    <property type="protein sequence ID" value="KRZ39597.1"/>
    <property type="molecule type" value="Genomic_DNA"/>
</dbReference>
<feature type="region of interest" description="Disordered" evidence="1">
    <location>
        <begin position="1"/>
        <end position="25"/>
    </location>
</feature>
<accession>A0A0V1JXC0</accession>
<name>A0A0V1JXC0_TRIPS</name>
<dbReference type="Proteomes" id="UP000054805">
    <property type="component" value="Unassembled WGS sequence"/>
</dbReference>
<evidence type="ECO:0000313" key="5">
    <source>
        <dbReference type="Proteomes" id="UP000054632"/>
    </source>
</evidence>
<evidence type="ECO:0000256" key="1">
    <source>
        <dbReference type="SAM" id="MobiDB-lite"/>
    </source>
</evidence>
<proteinExistence type="predicted"/>
<dbReference type="EMBL" id="JYDR01000001">
    <property type="protein sequence ID" value="KRY79725.1"/>
    <property type="molecule type" value="Genomic_DNA"/>
</dbReference>
<evidence type="ECO:0000313" key="4">
    <source>
        <dbReference type="EMBL" id="KRZ39597.1"/>
    </source>
</evidence>
<evidence type="ECO:0000313" key="3">
    <source>
        <dbReference type="EMBL" id="KRZ33205.1"/>
    </source>
</evidence>
<evidence type="ECO:0000313" key="2">
    <source>
        <dbReference type="EMBL" id="KRY79725.1"/>
    </source>
</evidence>
<sequence length="93" mass="10047">MKHSAHMSSKVVGGRKVNLGGDNPVENNKAVADPPAVTANLLHTFGFCGRHIKIRTILCLIGFVKSVLSQIIVESVSVFENSTVNRSSQLMSR</sequence>
<organism evidence="4 7">
    <name type="scientific">Trichinella pseudospiralis</name>
    <name type="common">Parasitic roundworm</name>
    <dbReference type="NCBI Taxonomy" id="6337"/>
    <lineage>
        <taxon>Eukaryota</taxon>
        <taxon>Metazoa</taxon>
        <taxon>Ecdysozoa</taxon>
        <taxon>Nematoda</taxon>
        <taxon>Enoplea</taxon>
        <taxon>Dorylaimia</taxon>
        <taxon>Trichinellida</taxon>
        <taxon>Trichinellidae</taxon>
        <taxon>Trichinella</taxon>
    </lineage>
</organism>
<evidence type="ECO:0000313" key="7">
    <source>
        <dbReference type="Proteomes" id="UP000054826"/>
    </source>
</evidence>
<reference evidence="5 6" key="1">
    <citation type="submission" date="2015-01" db="EMBL/GenBank/DDBJ databases">
        <title>Evolution of Trichinella species and genotypes.</title>
        <authorList>
            <person name="Korhonen P.K."/>
            <person name="Edoardo P."/>
            <person name="Giuseppe L.R."/>
            <person name="Gasser R.B."/>
        </authorList>
    </citation>
    <scope>NUCLEOTIDE SEQUENCE [LARGE SCALE GENOMIC DNA]</scope>
    <source>
        <strain evidence="2">ISS13</strain>
        <strain evidence="4">ISS176</strain>
        <strain evidence="3">ISS588</strain>
    </source>
</reference>
<dbReference type="AlphaFoldDB" id="A0A0V1JXC0"/>
<gene>
    <name evidence="2" type="ORF">T4A_1021</name>
    <name evidence="3" type="ORF">T4B_2741</name>
    <name evidence="4" type="ORF">T4C_12477</name>
</gene>
<comment type="caution">
    <text evidence="4">The sequence shown here is derived from an EMBL/GenBank/DDBJ whole genome shotgun (WGS) entry which is preliminary data.</text>
</comment>
<dbReference type="Proteomes" id="UP000054826">
    <property type="component" value="Unassembled WGS sequence"/>
</dbReference>
<evidence type="ECO:0000313" key="6">
    <source>
        <dbReference type="Proteomes" id="UP000054805"/>
    </source>
</evidence>
<protein>
    <submittedName>
        <fullName evidence="4">Uncharacterized protein</fullName>
    </submittedName>
</protein>